<name>A0A8X6JBK9_TRICU</name>
<dbReference type="Proteomes" id="UP000887116">
    <property type="component" value="Unassembled WGS sequence"/>
</dbReference>
<reference evidence="1" key="1">
    <citation type="submission" date="2020-07" db="EMBL/GenBank/DDBJ databases">
        <title>Multicomponent nature underlies the extraordinary mechanical properties of spider dragline silk.</title>
        <authorList>
            <person name="Kono N."/>
            <person name="Nakamura H."/>
            <person name="Mori M."/>
            <person name="Yoshida Y."/>
            <person name="Ohtoshi R."/>
            <person name="Malay A.D."/>
            <person name="Moran D.A.P."/>
            <person name="Tomita M."/>
            <person name="Numata K."/>
            <person name="Arakawa K."/>
        </authorList>
    </citation>
    <scope>NUCLEOTIDE SEQUENCE</scope>
</reference>
<gene>
    <name evidence="1" type="ORF">TNCT_201051</name>
</gene>
<dbReference type="EMBL" id="BMAO01015235">
    <property type="protein sequence ID" value="GFR00366.1"/>
    <property type="molecule type" value="Genomic_DNA"/>
</dbReference>
<dbReference type="AlphaFoldDB" id="A0A8X6JBK9"/>
<evidence type="ECO:0000313" key="2">
    <source>
        <dbReference type="Proteomes" id="UP000887116"/>
    </source>
</evidence>
<accession>A0A8X6JBK9</accession>
<proteinExistence type="predicted"/>
<evidence type="ECO:0000313" key="1">
    <source>
        <dbReference type="EMBL" id="GFR00366.1"/>
    </source>
</evidence>
<comment type="caution">
    <text evidence="1">The sequence shown here is derived from an EMBL/GenBank/DDBJ whole genome shotgun (WGS) entry which is preliminary data.</text>
</comment>
<organism evidence="1 2">
    <name type="scientific">Trichonephila clavata</name>
    <name type="common">Joro spider</name>
    <name type="synonym">Nephila clavata</name>
    <dbReference type="NCBI Taxonomy" id="2740835"/>
    <lineage>
        <taxon>Eukaryota</taxon>
        <taxon>Metazoa</taxon>
        <taxon>Ecdysozoa</taxon>
        <taxon>Arthropoda</taxon>
        <taxon>Chelicerata</taxon>
        <taxon>Arachnida</taxon>
        <taxon>Araneae</taxon>
        <taxon>Araneomorphae</taxon>
        <taxon>Entelegynae</taxon>
        <taxon>Araneoidea</taxon>
        <taxon>Nephilidae</taxon>
        <taxon>Trichonephila</taxon>
    </lineage>
</organism>
<keyword evidence="2" id="KW-1185">Reference proteome</keyword>
<protein>
    <submittedName>
        <fullName evidence="1">Uncharacterized protein</fullName>
    </submittedName>
</protein>
<sequence length="98" mass="11488">MYKSPDRRLNSQPTSLHVTNELSVVCLSSNRHHRLIDPVLEADEFLRHLSTTNYKLEMDLPACKRFYVETKSKIVIIGERFSYDALVACVHPWFSYRC</sequence>